<accession>A0A840AUT8</accession>
<dbReference type="AlphaFoldDB" id="A0A840AUT8"/>
<evidence type="ECO:0000313" key="2">
    <source>
        <dbReference type="EMBL" id="MBB3941918.1"/>
    </source>
</evidence>
<evidence type="ECO:0000256" key="1">
    <source>
        <dbReference type="SAM" id="MobiDB-lite"/>
    </source>
</evidence>
<dbReference type="Proteomes" id="UP000581447">
    <property type="component" value="Unassembled WGS sequence"/>
</dbReference>
<protein>
    <recommendedName>
        <fullName evidence="4">DUF5076 domain-containing protein</fullName>
    </recommendedName>
</protein>
<proteinExistence type="predicted"/>
<dbReference type="RefSeq" id="WP_183939103.1">
    <property type="nucleotide sequence ID" value="NZ_BAABBG010000001.1"/>
</dbReference>
<dbReference type="EMBL" id="JACIEA010000001">
    <property type="protein sequence ID" value="MBB3941918.1"/>
    <property type="molecule type" value="Genomic_DNA"/>
</dbReference>
<comment type="caution">
    <text evidence="2">The sequence shown here is derived from an EMBL/GenBank/DDBJ whole genome shotgun (WGS) entry which is preliminary data.</text>
</comment>
<dbReference type="Gene3D" id="3.30.2370.10">
    <property type="entry name" value="putative pyruvate dehydrogenase"/>
    <property type="match status" value="1"/>
</dbReference>
<evidence type="ECO:0000313" key="3">
    <source>
        <dbReference type="Proteomes" id="UP000581447"/>
    </source>
</evidence>
<sequence>MSGKPVPIDLVPYTDMLGDSREFLRVWAKQGGPVTCFINPVPVGGDPMGYGIALVDCIRHGAKTWARATGIPEAEALARIWEGVDAERANPTDLPTEHPTTDEDGLIH</sequence>
<dbReference type="InterPro" id="IPR031796">
    <property type="entry name" value="DUF5076"/>
</dbReference>
<keyword evidence="3" id="KW-1185">Reference proteome</keyword>
<gene>
    <name evidence="2" type="ORF">GGR91_000140</name>
</gene>
<name>A0A840AUT8_9SPHN</name>
<evidence type="ECO:0008006" key="4">
    <source>
        <dbReference type="Google" id="ProtNLM"/>
    </source>
</evidence>
<reference evidence="2 3" key="1">
    <citation type="submission" date="2020-08" db="EMBL/GenBank/DDBJ databases">
        <title>Genomic Encyclopedia of Type Strains, Phase IV (KMG-IV): sequencing the most valuable type-strain genomes for metagenomic binning, comparative biology and taxonomic classification.</title>
        <authorList>
            <person name="Goeker M."/>
        </authorList>
    </citation>
    <scope>NUCLEOTIDE SEQUENCE [LARGE SCALE GENOMIC DNA]</scope>
    <source>
        <strain evidence="2 3">DSM 29050</strain>
    </source>
</reference>
<organism evidence="2 3">
    <name type="scientific">Sphingorhabdus rigui</name>
    <dbReference type="NCBI Taxonomy" id="1282858"/>
    <lineage>
        <taxon>Bacteria</taxon>
        <taxon>Pseudomonadati</taxon>
        <taxon>Pseudomonadota</taxon>
        <taxon>Alphaproteobacteria</taxon>
        <taxon>Sphingomonadales</taxon>
        <taxon>Sphingomonadaceae</taxon>
        <taxon>Sphingorhabdus</taxon>
    </lineage>
</organism>
<dbReference type="Pfam" id="PF16826">
    <property type="entry name" value="DUF5076"/>
    <property type="match status" value="1"/>
</dbReference>
<feature type="region of interest" description="Disordered" evidence="1">
    <location>
        <begin position="87"/>
        <end position="108"/>
    </location>
</feature>